<dbReference type="AlphaFoldDB" id="A0A6P8KD32"/>
<evidence type="ECO:0000313" key="2">
    <source>
        <dbReference type="Proteomes" id="UP000515162"/>
    </source>
</evidence>
<dbReference type="InterPro" id="IPR013783">
    <property type="entry name" value="Ig-like_fold"/>
</dbReference>
<dbReference type="SUPFAM" id="SSF49354">
    <property type="entry name" value="PapD-like"/>
    <property type="match status" value="1"/>
</dbReference>
<dbReference type="Gene3D" id="2.60.40.10">
    <property type="entry name" value="Immunoglobulins"/>
    <property type="match status" value="1"/>
</dbReference>
<name>A0A6P8KD32_DROMA</name>
<dbReference type="Proteomes" id="UP000515162">
    <property type="component" value="Chromosome 3L"/>
</dbReference>
<feature type="domain" description="MSP" evidence="1">
    <location>
        <begin position="7"/>
        <end position="123"/>
    </location>
</feature>
<dbReference type="PROSITE" id="PS50202">
    <property type="entry name" value="MSP"/>
    <property type="match status" value="1"/>
</dbReference>
<dbReference type="RefSeq" id="XP_033161111.1">
    <property type="nucleotide sequence ID" value="XM_033305220.1"/>
</dbReference>
<dbReference type="GeneID" id="117141647"/>
<dbReference type="InterPro" id="IPR008962">
    <property type="entry name" value="PapD-like_sf"/>
</dbReference>
<reference evidence="3" key="1">
    <citation type="submission" date="2025-08" db="UniProtKB">
        <authorList>
            <consortium name="RefSeq"/>
        </authorList>
    </citation>
    <scope>IDENTIFICATION</scope>
    <source>
        <strain evidence="3">Mau12</strain>
        <tissue evidence="3">Whole Body</tissue>
    </source>
</reference>
<protein>
    <submittedName>
        <fullName evidence="3">Uncharacterized protein LOC117141647</fullName>
    </submittedName>
</protein>
<dbReference type="Pfam" id="PF00635">
    <property type="entry name" value="Motile_Sperm"/>
    <property type="match status" value="1"/>
</dbReference>
<dbReference type="InterPro" id="IPR000535">
    <property type="entry name" value="MSP_dom"/>
</dbReference>
<accession>A0A6P8KD32</accession>
<organism evidence="2 3">
    <name type="scientific">Drosophila mauritiana</name>
    <name type="common">Fruit fly</name>
    <dbReference type="NCBI Taxonomy" id="7226"/>
    <lineage>
        <taxon>Eukaryota</taxon>
        <taxon>Metazoa</taxon>
        <taxon>Ecdysozoa</taxon>
        <taxon>Arthropoda</taxon>
        <taxon>Hexapoda</taxon>
        <taxon>Insecta</taxon>
        <taxon>Pterygota</taxon>
        <taxon>Neoptera</taxon>
        <taxon>Endopterygota</taxon>
        <taxon>Diptera</taxon>
        <taxon>Brachycera</taxon>
        <taxon>Muscomorpha</taxon>
        <taxon>Ephydroidea</taxon>
        <taxon>Drosophilidae</taxon>
        <taxon>Drosophila</taxon>
        <taxon>Sophophora</taxon>
    </lineage>
</organism>
<sequence length="166" mass="18753">MSANSKSLEISPQSTLTFTKTNRKQEITIKNVGGKTVTYKVQSTVHGKFNIKPRWGILSPNEHSHVLITLCKDVELSRKGRDKIVVVCMVSPINAVDFEMTASFWRHNICYDPDIEKHQLTCHKMDGAGEGNGDAVDKDAEPGDLRFRQGLFPSFCSIRIPSKYWR</sequence>
<evidence type="ECO:0000259" key="1">
    <source>
        <dbReference type="PROSITE" id="PS50202"/>
    </source>
</evidence>
<keyword evidence="2" id="KW-1185">Reference proteome</keyword>
<evidence type="ECO:0000313" key="3">
    <source>
        <dbReference type="RefSeq" id="XP_033161111.1"/>
    </source>
</evidence>
<proteinExistence type="predicted"/>
<gene>
    <name evidence="3" type="primary">LOC117141647</name>
</gene>